<accession>A0A8C4X0J0</accession>
<reference evidence="2" key="1">
    <citation type="submission" date="2025-08" db="UniProtKB">
        <authorList>
            <consortium name="Ensembl"/>
        </authorList>
    </citation>
    <scope>IDENTIFICATION</scope>
</reference>
<feature type="domain" description="A-kinase anchor protein 7 RI-RII subunit-binding" evidence="1">
    <location>
        <begin position="22"/>
        <end position="48"/>
    </location>
</feature>
<proteinExistence type="predicted"/>
<dbReference type="InterPro" id="IPR019511">
    <property type="entry name" value="AKAP7_RI-RII-bd_dom"/>
</dbReference>
<organism evidence="2 3">
    <name type="scientific">Eptatretus burgeri</name>
    <name type="common">Inshore hagfish</name>
    <dbReference type="NCBI Taxonomy" id="7764"/>
    <lineage>
        <taxon>Eukaryota</taxon>
        <taxon>Metazoa</taxon>
        <taxon>Chordata</taxon>
        <taxon>Craniata</taxon>
        <taxon>Vertebrata</taxon>
        <taxon>Cyclostomata</taxon>
        <taxon>Myxini</taxon>
        <taxon>Myxiniformes</taxon>
        <taxon>Myxinidae</taxon>
        <taxon>Eptatretinae</taxon>
        <taxon>Eptatretus</taxon>
    </lineage>
</organism>
<sequence length="76" mass="8242">MLHSGDGVLWVMCCFGFRKAEEEAELKSMSKRLVESAIHRAVQQYLSEGSSLCGSPGGCGPLNALGKETSQEDHTR</sequence>
<name>A0A8C4X0J0_EPTBU</name>
<reference evidence="2" key="2">
    <citation type="submission" date="2025-09" db="UniProtKB">
        <authorList>
            <consortium name="Ensembl"/>
        </authorList>
    </citation>
    <scope>IDENTIFICATION</scope>
</reference>
<keyword evidence="3" id="KW-1185">Reference proteome</keyword>
<dbReference type="Ensembl" id="ENSEBUT00000025085.1">
    <property type="protein sequence ID" value="ENSEBUP00000024509.1"/>
    <property type="gene ID" value="ENSEBUG00000015114.1"/>
</dbReference>
<dbReference type="Proteomes" id="UP000694388">
    <property type="component" value="Unplaced"/>
</dbReference>
<evidence type="ECO:0000313" key="3">
    <source>
        <dbReference type="Proteomes" id="UP000694388"/>
    </source>
</evidence>
<dbReference type="AlphaFoldDB" id="A0A8C4X0J0"/>
<dbReference type="Pfam" id="PF10470">
    <property type="entry name" value="AKAP7_RIRII_bdg"/>
    <property type="match status" value="1"/>
</dbReference>
<protein>
    <recommendedName>
        <fullName evidence="1">A-kinase anchor protein 7 RI-RII subunit-binding domain-containing protein</fullName>
    </recommendedName>
</protein>
<evidence type="ECO:0000259" key="1">
    <source>
        <dbReference type="Pfam" id="PF10470"/>
    </source>
</evidence>
<evidence type="ECO:0000313" key="2">
    <source>
        <dbReference type="Ensembl" id="ENSEBUP00000024509.1"/>
    </source>
</evidence>